<dbReference type="AlphaFoldDB" id="A0A948RZS4"/>
<evidence type="ECO:0000313" key="3">
    <source>
        <dbReference type="Proteomes" id="UP000777784"/>
    </source>
</evidence>
<dbReference type="PANTHER" id="PTHR41339">
    <property type="entry name" value="LIPL48"/>
    <property type="match status" value="1"/>
</dbReference>
<dbReference type="Proteomes" id="UP000777784">
    <property type="component" value="Unassembled WGS sequence"/>
</dbReference>
<feature type="chain" id="PRO_5037075863" evidence="1">
    <location>
        <begin position="27"/>
        <end position="578"/>
    </location>
</feature>
<dbReference type="NCBIfam" id="TIGR04183">
    <property type="entry name" value="Por_Secre_tail"/>
    <property type="match status" value="1"/>
</dbReference>
<proteinExistence type="predicted"/>
<protein>
    <submittedName>
        <fullName evidence="2">T9SS type A sorting domain-containing protein</fullName>
    </submittedName>
</protein>
<dbReference type="InterPro" id="IPR026444">
    <property type="entry name" value="Secre_tail"/>
</dbReference>
<organism evidence="2 3">
    <name type="scientific">Eiseniibacteriota bacterium</name>
    <dbReference type="NCBI Taxonomy" id="2212470"/>
    <lineage>
        <taxon>Bacteria</taxon>
        <taxon>Candidatus Eiseniibacteriota</taxon>
    </lineage>
</organism>
<dbReference type="EMBL" id="JAHJDP010000096">
    <property type="protein sequence ID" value="MBU2692594.1"/>
    <property type="molecule type" value="Genomic_DNA"/>
</dbReference>
<sequence length="578" mass="62061">MRHSFVSKLLLSASAVVILTGTPVVAQHTLDGCIFYDNLPVNGEVGGCATFDAATLISTFLYNDEAVINPLTGAAYNDPYNTPGILPDFMPPAGSIALGAFDDIASPILWQRECEIECAGTPPWMQIEPVCFRGAMAPVSLDPIHGGDWTEGWTYYNYDGADRTDLSAAPPDTLRGSYYTPVTIGPDKAWWLDGKVLIEPGSSITILPGTVIRGVPFSVGTLVIKRGAQIFAEGTAEEPIIITSGFEPGLMENGDIGGLVVTGRAISNCADCWAGDSCLVEGFIPQLEDVFYCGDNDCDNSGVIKYLRVEYSGEEIEPNNELNCIVFAGVGYGTEVDYIEAFRGSDDLVEWFGGCVYVKHIFAAGGWDDGIDWQMGWRGGVQFAIVQQWADESSERGIEADNNEDGYDRPCRSNPILANLTLVRSTHDGNAGSGIKLRRGTDAQIYNSIVMGWSSKGLDIDNDATCARGFNPQGPAINCQDASNVDEIVASSQLKVDTFPSPITNNASFAFSLQKASHTALSIFDPAGRQIASLINESLNAGQHSVTWNLPRHAAAGTYFYSLTSGGETKTGRLIAVR</sequence>
<dbReference type="SUPFAM" id="SSF51126">
    <property type="entry name" value="Pectin lyase-like"/>
    <property type="match status" value="1"/>
</dbReference>
<evidence type="ECO:0000256" key="1">
    <source>
        <dbReference type="SAM" id="SignalP"/>
    </source>
</evidence>
<dbReference type="Gene3D" id="2.60.40.4070">
    <property type="match status" value="1"/>
</dbReference>
<dbReference type="InterPro" id="IPR011050">
    <property type="entry name" value="Pectin_lyase_fold/virulence"/>
</dbReference>
<name>A0A948RZS4_UNCEI</name>
<dbReference type="PANTHER" id="PTHR41339:SF1">
    <property type="entry name" value="SECRETED PROTEIN"/>
    <property type="match status" value="1"/>
</dbReference>
<comment type="caution">
    <text evidence="2">The sequence shown here is derived from an EMBL/GenBank/DDBJ whole genome shotgun (WGS) entry which is preliminary data.</text>
</comment>
<feature type="signal peptide" evidence="1">
    <location>
        <begin position="1"/>
        <end position="26"/>
    </location>
</feature>
<keyword evidence="1" id="KW-0732">Signal</keyword>
<evidence type="ECO:0000313" key="2">
    <source>
        <dbReference type="EMBL" id="MBU2692594.1"/>
    </source>
</evidence>
<reference evidence="2" key="1">
    <citation type="submission" date="2021-05" db="EMBL/GenBank/DDBJ databases">
        <title>Energy efficiency and biological interactions define the core microbiome of deep oligotrophic groundwater.</title>
        <authorList>
            <person name="Mehrshad M."/>
            <person name="Lopez-Fernandez M."/>
            <person name="Bell E."/>
            <person name="Bernier-Latmani R."/>
            <person name="Bertilsson S."/>
            <person name="Dopson M."/>
        </authorList>
    </citation>
    <scope>NUCLEOTIDE SEQUENCE</scope>
    <source>
        <strain evidence="2">Modern_marine.mb.64</strain>
    </source>
</reference>
<gene>
    <name evidence="2" type="ORF">KJ970_16895</name>
</gene>
<accession>A0A948RZS4</accession>